<dbReference type="Pfam" id="PF04314">
    <property type="entry name" value="PCuAC"/>
    <property type="match status" value="1"/>
</dbReference>
<comment type="caution">
    <text evidence="2">The sequence shown here is derived from an EMBL/GenBank/DDBJ whole genome shotgun (WGS) entry which is preliminary data.</text>
</comment>
<dbReference type="Proteomes" id="UP001428817">
    <property type="component" value="Unassembled WGS sequence"/>
</dbReference>
<name>A0ABP9R0S3_9PSEU</name>
<organism evidence="2 3">
    <name type="scientific">Pseudonocardia eucalypti</name>
    <dbReference type="NCBI Taxonomy" id="648755"/>
    <lineage>
        <taxon>Bacteria</taxon>
        <taxon>Bacillati</taxon>
        <taxon>Actinomycetota</taxon>
        <taxon>Actinomycetes</taxon>
        <taxon>Pseudonocardiales</taxon>
        <taxon>Pseudonocardiaceae</taxon>
        <taxon>Pseudonocardia</taxon>
    </lineage>
</organism>
<accession>A0ABP9R0S3</accession>
<protein>
    <recommendedName>
        <fullName evidence="4">Lipoprotein LpqE</fullName>
    </recommendedName>
</protein>
<feature type="chain" id="PRO_5046690189" description="Lipoprotein LpqE" evidence="1">
    <location>
        <begin position="21"/>
        <end position="174"/>
    </location>
</feature>
<reference evidence="3" key="1">
    <citation type="journal article" date="2019" name="Int. J. Syst. Evol. Microbiol.">
        <title>The Global Catalogue of Microorganisms (GCM) 10K type strain sequencing project: providing services to taxonomists for standard genome sequencing and annotation.</title>
        <authorList>
            <consortium name="The Broad Institute Genomics Platform"/>
            <consortium name="The Broad Institute Genome Sequencing Center for Infectious Disease"/>
            <person name="Wu L."/>
            <person name="Ma J."/>
        </authorList>
    </citation>
    <scope>NUCLEOTIDE SEQUENCE [LARGE SCALE GENOMIC DNA]</scope>
    <source>
        <strain evidence="3">JCM 18303</strain>
    </source>
</reference>
<dbReference type="Gene3D" id="2.60.40.1890">
    <property type="entry name" value="PCu(A)C copper chaperone"/>
    <property type="match status" value="1"/>
</dbReference>
<evidence type="ECO:0000313" key="3">
    <source>
        <dbReference type="Proteomes" id="UP001428817"/>
    </source>
</evidence>
<evidence type="ECO:0000313" key="2">
    <source>
        <dbReference type="EMBL" id="GAA5170110.1"/>
    </source>
</evidence>
<gene>
    <name evidence="2" type="ORF">GCM10023321_66700</name>
</gene>
<dbReference type="InterPro" id="IPR036182">
    <property type="entry name" value="PCuAC_sf"/>
</dbReference>
<evidence type="ECO:0008006" key="4">
    <source>
        <dbReference type="Google" id="ProtNLM"/>
    </source>
</evidence>
<keyword evidence="3" id="KW-1185">Reference proteome</keyword>
<proteinExistence type="predicted"/>
<dbReference type="InterPro" id="IPR007410">
    <property type="entry name" value="LpqE-like"/>
</dbReference>
<dbReference type="SUPFAM" id="SSF110087">
    <property type="entry name" value="DR1885-like metal-binding protein"/>
    <property type="match status" value="1"/>
</dbReference>
<sequence length="174" mass="17323">MAVSVAAGLGLLTAVSGCGAGALTQTAQQASAVNGYSGRIGDITVRDASIAFAGQGNSGQVYLAGQTAELNLALVNVGDTEDTLVSVSSPVAASAKIEGEAVIAGGRLVQVGNDDAQADAHSLADRTISVQLVGLNQPIKPGLNYPVTFTFKKAGALTANLPVGYPTGALAERK</sequence>
<keyword evidence="1" id="KW-0732">Signal</keyword>
<feature type="signal peptide" evidence="1">
    <location>
        <begin position="1"/>
        <end position="20"/>
    </location>
</feature>
<dbReference type="EMBL" id="BAABJP010000043">
    <property type="protein sequence ID" value="GAA5170110.1"/>
    <property type="molecule type" value="Genomic_DNA"/>
</dbReference>
<evidence type="ECO:0000256" key="1">
    <source>
        <dbReference type="SAM" id="SignalP"/>
    </source>
</evidence>